<geneLocation type="mitochondrion" evidence="1"/>
<reference evidence="1" key="1">
    <citation type="journal article" date="2019" name="Int. J. Biol. Macromol.">
        <title>The complete mitochondrial genomes of five important medicinal Ganoderma species: Features, evolution, and phylogeny.</title>
        <authorList>
            <person name="Li Q."/>
            <person name="Xiang D."/>
            <person name="Wan Y."/>
            <person name="Wu Q."/>
            <person name="Wu X."/>
            <person name="Ma C."/>
            <person name="Song Y."/>
            <person name="Zhao G."/>
            <person name="Huang W."/>
        </authorList>
    </citation>
    <scope>NUCLEOTIDE SEQUENCE</scope>
</reference>
<gene>
    <name evidence="1" type="primary">orf311</name>
</gene>
<organism evidence="1">
    <name type="scientific">Ganoderma tsugae</name>
    <name type="common">Hemlock varnish shelf mushroom</name>
    <name type="synonym">Polyporus tsugae</name>
    <dbReference type="NCBI Taxonomy" id="2075311"/>
    <lineage>
        <taxon>Eukaryota</taxon>
        <taxon>Fungi</taxon>
        <taxon>Dikarya</taxon>
        <taxon>Basidiomycota</taxon>
        <taxon>Agaricomycotina</taxon>
        <taxon>Agaricomycetes</taxon>
        <taxon>Polyporales</taxon>
        <taxon>Polyporaceae</taxon>
        <taxon>Polyporus</taxon>
    </lineage>
</organism>
<dbReference type="EMBL" id="MH252533">
    <property type="protein sequence ID" value="AWJ63862.1"/>
    <property type="molecule type" value="Genomic_DNA"/>
</dbReference>
<proteinExistence type="predicted"/>
<dbReference type="RefSeq" id="YP_009493067.1">
    <property type="nucleotide sequence ID" value="NC_037936.1"/>
</dbReference>
<evidence type="ECO:0000313" key="1">
    <source>
        <dbReference type="EMBL" id="AWJ63862.1"/>
    </source>
</evidence>
<name>A0A2S1WBL5_GANTS</name>
<dbReference type="GeneID" id="36953213"/>
<dbReference type="AlphaFoldDB" id="A0A2S1WBL5"/>
<protein>
    <submittedName>
        <fullName evidence="1">Uncharacterized protein</fullName>
    </submittedName>
</protein>
<keyword evidence="1" id="KW-0496">Mitochondrion</keyword>
<accession>A0A2S1WBL5</accession>
<sequence length="311" mass="36825">MKKYIKKNIPLHDKKNKEYMDSKGNVAVLNYLINNKQSQNLLGTIIGFKKGWRKNRSNDEYYSFLLYYSHETGRIERYLYNSGTKTPLSFEFISDTNNTYYSPLSARADDNKVIISKTELEKYLNPKSVNIQNLYNKYPLKTLNFKLLTDGKLNKDFFNMFIIELLRDYLIFFTSFRTQNMNFLRTFTKPYFDISPIEYLKDYKLGCGQPDYVIIEEELRLFLKDKTNNIDIERAIEVAKIKVEPINATKFIDYSIGLPSNMKKQFLINVPKNFNTKYNQDLFSNFNFNLVSLEKKDLPQCIVDLKSYINE</sequence>